<dbReference type="GO" id="GO:0006777">
    <property type="term" value="P:Mo-molybdopterin cofactor biosynthetic process"/>
    <property type="evidence" value="ECO:0007669"/>
    <property type="project" value="InterPro"/>
</dbReference>
<accession>A0AAW9PUX3</accession>
<reference evidence="1" key="1">
    <citation type="submission" date="2024-01" db="EMBL/GenBank/DDBJ databases">
        <title>Bank of Algae and Cyanobacteria of the Azores (BACA) strain genomes.</title>
        <authorList>
            <person name="Luz R."/>
            <person name="Cordeiro R."/>
            <person name="Fonseca A."/>
            <person name="Goncalves V."/>
        </authorList>
    </citation>
    <scope>NUCLEOTIDE SEQUENCE</scope>
    <source>
        <strain evidence="1">BACA0141</strain>
    </source>
</reference>
<dbReference type="InterPro" id="IPR036563">
    <property type="entry name" value="MoaE_sf"/>
</dbReference>
<dbReference type="Proteomes" id="UP001333818">
    <property type="component" value="Unassembled WGS sequence"/>
</dbReference>
<dbReference type="EMBL" id="JAZBJZ010000004">
    <property type="protein sequence ID" value="MEE3715489.1"/>
    <property type="molecule type" value="Genomic_DNA"/>
</dbReference>
<dbReference type="AlphaFoldDB" id="A0AAW9PUX3"/>
<dbReference type="PANTHER" id="PTHR23404">
    <property type="entry name" value="MOLYBDOPTERIN SYNTHASE RELATED"/>
    <property type="match status" value="1"/>
</dbReference>
<protein>
    <submittedName>
        <fullName evidence="1">Molybdenum cofactor biosynthesis protein MoaE</fullName>
    </submittedName>
</protein>
<organism evidence="1 2">
    <name type="scientific">Tumidithrix elongata BACA0141</name>
    <dbReference type="NCBI Taxonomy" id="2716417"/>
    <lineage>
        <taxon>Bacteria</taxon>
        <taxon>Bacillati</taxon>
        <taxon>Cyanobacteriota</taxon>
        <taxon>Cyanophyceae</taxon>
        <taxon>Pseudanabaenales</taxon>
        <taxon>Pseudanabaenaceae</taxon>
        <taxon>Tumidithrix</taxon>
        <taxon>Tumidithrix elongata</taxon>
    </lineage>
</organism>
<dbReference type="Gene3D" id="3.90.1170.40">
    <property type="entry name" value="Molybdopterin biosynthesis MoaE subunit"/>
    <property type="match status" value="1"/>
</dbReference>
<evidence type="ECO:0000313" key="1">
    <source>
        <dbReference type="EMBL" id="MEE3715489.1"/>
    </source>
</evidence>
<dbReference type="CDD" id="cd00756">
    <property type="entry name" value="MoaE"/>
    <property type="match status" value="1"/>
</dbReference>
<name>A0AAW9PUX3_9CYAN</name>
<gene>
    <name evidence="1" type="ORF">V2H45_01880</name>
</gene>
<dbReference type="InterPro" id="IPR003448">
    <property type="entry name" value="Mopterin_biosynth_MoaE"/>
</dbReference>
<comment type="caution">
    <text evidence="1">The sequence shown here is derived from an EMBL/GenBank/DDBJ whole genome shotgun (WGS) entry which is preliminary data.</text>
</comment>
<dbReference type="Pfam" id="PF02391">
    <property type="entry name" value="MoaE"/>
    <property type="match status" value="1"/>
</dbReference>
<proteinExistence type="predicted"/>
<keyword evidence="2" id="KW-1185">Reference proteome</keyword>
<evidence type="ECO:0000313" key="2">
    <source>
        <dbReference type="Proteomes" id="UP001333818"/>
    </source>
</evidence>
<dbReference type="SUPFAM" id="SSF54690">
    <property type="entry name" value="Molybdopterin synthase subunit MoaE"/>
    <property type="match status" value="1"/>
</dbReference>
<sequence length="150" mass="16771">MAIDPDDFKLTFAPLDVSEAYQAADTARNGAVVLMSGMVRDRTDGRAVDYLDYQAYDAMALRVFGQISQECRQLCPDLSRVVIHHRLGKLRVGEISVLIAVGSPHRVEAFTACRHAIDSLKQNAPIWKKEYWLDGDSTWVKGMNAQMLCP</sequence>